<dbReference type="EMBL" id="BMFA01000004">
    <property type="protein sequence ID" value="GGB45946.1"/>
    <property type="molecule type" value="Genomic_DNA"/>
</dbReference>
<comment type="caution">
    <text evidence="1">The sequence shown here is derived from an EMBL/GenBank/DDBJ whole genome shotgun (WGS) entry which is preliminary data.</text>
</comment>
<dbReference type="RefSeq" id="WP_150495530.1">
    <property type="nucleotide sequence ID" value="NZ_BMFA01000004.1"/>
</dbReference>
<evidence type="ECO:0000313" key="2">
    <source>
        <dbReference type="Proteomes" id="UP000605148"/>
    </source>
</evidence>
<name>A0A916THY6_9HYPH</name>
<reference evidence="1" key="1">
    <citation type="journal article" date="2014" name="Int. J. Syst. Evol. Microbiol.">
        <title>Complete genome sequence of Corynebacterium casei LMG S-19264T (=DSM 44701T), isolated from a smear-ripened cheese.</title>
        <authorList>
            <consortium name="US DOE Joint Genome Institute (JGI-PGF)"/>
            <person name="Walter F."/>
            <person name="Albersmeier A."/>
            <person name="Kalinowski J."/>
            <person name="Ruckert C."/>
        </authorList>
    </citation>
    <scope>NUCLEOTIDE SEQUENCE</scope>
    <source>
        <strain evidence="1">CGMCC 1.12426</strain>
    </source>
</reference>
<dbReference type="Proteomes" id="UP000605148">
    <property type="component" value="Unassembled WGS sequence"/>
</dbReference>
<proteinExistence type="predicted"/>
<dbReference type="PANTHER" id="PTHR35370">
    <property type="entry name" value="CYTOPLASMIC PROTEIN-RELATED-RELATED"/>
    <property type="match status" value="1"/>
</dbReference>
<accession>A0A916THY6</accession>
<dbReference type="PANTHER" id="PTHR35370:SF1">
    <property type="entry name" value="TYPE VI SECRETION SYSTEM COMPONENT TSSF1"/>
    <property type="match status" value="1"/>
</dbReference>
<dbReference type="InterPro" id="IPR010272">
    <property type="entry name" value="T6SS_TssF"/>
</dbReference>
<dbReference type="AlphaFoldDB" id="A0A916THY6"/>
<dbReference type="OrthoDB" id="9763676at2"/>
<dbReference type="Pfam" id="PF05947">
    <property type="entry name" value="T6SS_TssF"/>
    <property type="match status" value="1"/>
</dbReference>
<sequence>MSVNSYYRDELSYLKEMGAVFARANPRLSKFLADDPMDPDVERLMEGFAFLVGRLRQRLDAEMPEVVQSLLKLIWPHYLRPIAPITTVKFKHATGVSELAIKVPKGTQVQTAVVDGQAVPFRTTMDLVVLPFEVKDLKFENRKESAQLDIGFSKSAGAGLQALEAGPLVLYLGGQADGTTSRQLFLALMERLRSVQIVPNGQEPIEADVTIEPVGFQAAEATLPYPPGAFEGFRIMQEYFACPEKFMYVRVAGLQKYASIQSDGFRLVFNFKQALADVTRIMPYQIQTNTTPAINLFEAEGQALMVEHDRTEYPVRPVGGPHMRSVHEVIAATGWVQGSNKRVTYDRFESFSHDAAGHDKLYFRTSIRPSVLGSGVEHYISFLTRMNQTGVPPTETISLSLLCSNGPHVSNFGVGAVNQPTSSTPAKLVFSNITRIQGEVPPPLDDRVLWTLIANLSRNYASLIDVDALRTVIGAYDFRALVDKQSALQRDQLLQSFQSFQRKGVDIFRNGRPVRAYELVLRLAESAMGGEAEMYLFGSVLDRFLKSYASINSLHRLTLVGTDANATLKWAPKEGSAAHL</sequence>
<reference evidence="1" key="2">
    <citation type="submission" date="2020-09" db="EMBL/GenBank/DDBJ databases">
        <authorList>
            <person name="Sun Q."/>
            <person name="Zhou Y."/>
        </authorList>
    </citation>
    <scope>NUCLEOTIDE SEQUENCE</scope>
    <source>
        <strain evidence="1">CGMCC 1.12426</strain>
    </source>
</reference>
<keyword evidence="2" id="KW-1185">Reference proteome</keyword>
<protein>
    <submittedName>
        <fullName evidence="1">Type VI secretion protein</fullName>
    </submittedName>
</protein>
<gene>
    <name evidence="1" type="ORF">GCM10011316_17590</name>
</gene>
<dbReference type="NCBIfam" id="TIGR03359">
    <property type="entry name" value="VI_chp_6"/>
    <property type="match status" value="1"/>
</dbReference>
<organism evidence="1 2">
    <name type="scientific">Roseibium aquae</name>
    <dbReference type="NCBI Taxonomy" id="1323746"/>
    <lineage>
        <taxon>Bacteria</taxon>
        <taxon>Pseudomonadati</taxon>
        <taxon>Pseudomonadota</taxon>
        <taxon>Alphaproteobacteria</taxon>
        <taxon>Hyphomicrobiales</taxon>
        <taxon>Stappiaceae</taxon>
        <taxon>Roseibium</taxon>
    </lineage>
</organism>
<evidence type="ECO:0000313" key="1">
    <source>
        <dbReference type="EMBL" id="GGB45946.1"/>
    </source>
</evidence>
<dbReference type="PIRSF" id="PIRSF028304">
    <property type="entry name" value="UCP028304"/>
    <property type="match status" value="1"/>
</dbReference>